<keyword evidence="3" id="KW-0378">Hydrolase</keyword>
<dbReference type="GO" id="GO:0005737">
    <property type="term" value="C:cytoplasm"/>
    <property type="evidence" value="ECO:0007669"/>
    <property type="project" value="TreeGrafter"/>
</dbReference>
<dbReference type="PANTHER" id="PTHR48070">
    <property type="entry name" value="ESTERASE OVCA2"/>
    <property type="match status" value="1"/>
</dbReference>
<dbReference type="InterPro" id="IPR005645">
    <property type="entry name" value="FSH-like_dom"/>
</dbReference>
<evidence type="ECO:0000313" key="5">
    <source>
        <dbReference type="Proteomes" id="UP000887560"/>
    </source>
</evidence>
<keyword evidence="5" id="KW-1185">Reference proteome</keyword>
<sequence length="201" mass="21865">MKGPFDGFLGFSQGASFIYLLLASNPSLNIRFVILFSGFKSLSSFHNQFNCVKICVKSLHIWGLNDEIVLPKRSEELAEELFKNAQICTHPGKHFFTNIASKSIPSEFSKATKIIANLTGKKEASVMVLVNAGNVGCFGGSNDPFIYAELQSVGGFTDPNKVTGEMTKLFTEHFGVPGSRVYMKLTGPDANQIACDGKLKG</sequence>
<evidence type="ECO:0000256" key="1">
    <source>
        <dbReference type="ARBA" id="ARBA00005851"/>
    </source>
</evidence>
<evidence type="ECO:0000259" key="4">
    <source>
        <dbReference type="Pfam" id="PF03959"/>
    </source>
</evidence>
<dbReference type="Pfam" id="PF01187">
    <property type="entry name" value="MIF"/>
    <property type="match status" value="1"/>
</dbReference>
<dbReference type="PANTHER" id="PTHR48070:SF6">
    <property type="entry name" value="ESTERASE OVCA2"/>
    <property type="match status" value="1"/>
</dbReference>
<feature type="domain" description="Serine hydrolase" evidence="4">
    <location>
        <begin position="2"/>
        <end position="96"/>
    </location>
</feature>
<reference evidence="6" key="1">
    <citation type="submission" date="2022-11" db="UniProtKB">
        <authorList>
            <consortium name="WormBaseParasite"/>
        </authorList>
    </citation>
    <scope>IDENTIFICATION</scope>
</reference>
<evidence type="ECO:0000313" key="6">
    <source>
        <dbReference type="WBParaSite" id="scf7180000418507.g2483"/>
    </source>
</evidence>
<dbReference type="InterPro" id="IPR029058">
    <property type="entry name" value="AB_hydrolase_fold"/>
</dbReference>
<dbReference type="GO" id="GO:0005634">
    <property type="term" value="C:nucleus"/>
    <property type="evidence" value="ECO:0007669"/>
    <property type="project" value="TreeGrafter"/>
</dbReference>
<evidence type="ECO:0000256" key="2">
    <source>
        <dbReference type="ARBA" id="ARBA00005863"/>
    </source>
</evidence>
<dbReference type="InterPro" id="IPR001398">
    <property type="entry name" value="Macrophage_inhib_fac"/>
</dbReference>
<dbReference type="SUPFAM" id="SSF55331">
    <property type="entry name" value="Tautomerase/MIF"/>
    <property type="match status" value="1"/>
</dbReference>
<dbReference type="WBParaSite" id="scf7180000418507.g2483">
    <property type="protein sequence ID" value="scf7180000418507.g2483"/>
    <property type="gene ID" value="scf7180000418507.g2483"/>
</dbReference>
<dbReference type="Pfam" id="PF03959">
    <property type="entry name" value="FSH1"/>
    <property type="match status" value="1"/>
</dbReference>
<accession>A0A915NGN0</accession>
<proteinExistence type="inferred from homology"/>
<dbReference type="InterPro" id="IPR050593">
    <property type="entry name" value="LovG"/>
</dbReference>
<comment type="similarity">
    <text evidence="2">Belongs to the LovG family.</text>
</comment>
<dbReference type="InterPro" id="IPR014347">
    <property type="entry name" value="Tautomerase/MIF_sf"/>
</dbReference>
<protein>
    <submittedName>
        <fullName evidence="6">Serine hydrolase FSH domain-containing protein</fullName>
    </submittedName>
</protein>
<dbReference type="SUPFAM" id="SSF53474">
    <property type="entry name" value="alpha/beta-Hydrolases"/>
    <property type="match status" value="1"/>
</dbReference>
<comment type="similarity">
    <text evidence="1">Belongs to the MIF family.</text>
</comment>
<dbReference type="GO" id="GO:0016787">
    <property type="term" value="F:hydrolase activity"/>
    <property type="evidence" value="ECO:0007669"/>
    <property type="project" value="UniProtKB-KW"/>
</dbReference>
<dbReference type="AlphaFoldDB" id="A0A915NGN0"/>
<evidence type="ECO:0000256" key="3">
    <source>
        <dbReference type="ARBA" id="ARBA00022801"/>
    </source>
</evidence>
<dbReference type="Proteomes" id="UP000887560">
    <property type="component" value="Unplaced"/>
</dbReference>
<name>A0A915NGN0_9BILA</name>
<dbReference type="Gene3D" id="3.40.50.1820">
    <property type="entry name" value="alpha/beta hydrolase"/>
    <property type="match status" value="1"/>
</dbReference>
<dbReference type="Gene3D" id="3.30.429.10">
    <property type="entry name" value="Macrophage Migration Inhibitory Factor"/>
    <property type="match status" value="1"/>
</dbReference>
<organism evidence="5 6">
    <name type="scientific">Meloidogyne floridensis</name>
    <dbReference type="NCBI Taxonomy" id="298350"/>
    <lineage>
        <taxon>Eukaryota</taxon>
        <taxon>Metazoa</taxon>
        <taxon>Ecdysozoa</taxon>
        <taxon>Nematoda</taxon>
        <taxon>Chromadorea</taxon>
        <taxon>Rhabditida</taxon>
        <taxon>Tylenchina</taxon>
        <taxon>Tylenchomorpha</taxon>
        <taxon>Tylenchoidea</taxon>
        <taxon>Meloidogynidae</taxon>
        <taxon>Meloidogyninae</taxon>
        <taxon>Meloidogyne</taxon>
    </lineage>
</organism>